<dbReference type="Gene3D" id="3.30.70.1010">
    <property type="entry name" value="Translation elongation factor EF1B, gamma chain, conserved domain"/>
    <property type="match status" value="1"/>
</dbReference>
<feature type="region of interest" description="Disordered" evidence="1">
    <location>
        <begin position="117"/>
        <end position="169"/>
    </location>
</feature>
<proteinExistence type="predicted"/>
<feature type="region of interest" description="Disordered" evidence="1">
    <location>
        <begin position="318"/>
        <end position="345"/>
    </location>
</feature>
<feature type="compositionally biased region" description="Low complexity" evidence="1">
    <location>
        <begin position="12"/>
        <end position="28"/>
    </location>
</feature>
<feature type="region of interest" description="Disordered" evidence="1">
    <location>
        <begin position="196"/>
        <end position="297"/>
    </location>
</feature>
<dbReference type="EMBL" id="HBEC01020633">
    <property type="protein sequence ID" value="CAD8289562.1"/>
    <property type="molecule type" value="Transcribed_RNA"/>
</dbReference>
<feature type="compositionally biased region" description="Gly residues" evidence="1">
    <location>
        <begin position="218"/>
        <end position="227"/>
    </location>
</feature>
<dbReference type="GO" id="GO:0003746">
    <property type="term" value="F:translation elongation factor activity"/>
    <property type="evidence" value="ECO:0007669"/>
    <property type="project" value="InterPro"/>
</dbReference>
<dbReference type="SUPFAM" id="SSF89942">
    <property type="entry name" value="eEF1-gamma domain"/>
    <property type="match status" value="1"/>
</dbReference>
<dbReference type="AlphaFoldDB" id="A0A7R9VCB1"/>
<feature type="region of interest" description="Disordered" evidence="1">
    <location>
        <begin position="1"/>
        <end position="79"/>
    </location>
</feature>
<feature type="compositionally biased region" description="Gly residues" evidence="1">
    <location>
        <begin position="59"/>
        <end position="68"/>
    </location>
</feature>
<dbReference type="Pfam" id="PF00647">
    <property type="entry name" value="EF1G"/>
    <property type="match status" value="1"/>
</dbReference>
<sequence>MGCGASAPVPEASPAHSASGNAAAVVAGKDTSARERLPPAAGPRAQVKFDVLEERSGDGAAGGIGALGGDASSKASSRVESRAASQVAFERLPEKDEALGNVASPSLSDPIGVAVERAEVMGSDEDNEDARDSPLMRRMTTKKRSEARMVRAPDIPTIETGSGQFDSGRMAEITAAAKKEAAERKLLEARSLQLAQKLAAEDEDEEEDESNSVSFGAWGRGGGGGGSAAPAAGASGRGRGGASSGRSRLAEVVGSTDAVNLGSASISSEDRGPPPLPPLQPLQPASRGKRGGFADDDTLRLSGAAAALLKMEHADDLNDSNDLSSLAPPSMGGPTPAPSGKLALSTRPSRYTDLSFSDSDDEDGGKPFDLPRWRKFYAWNRNKQADLTEFLWRRFDPRTNSMFVVTYAAQDAIFAGYQGDNAMHGMACRLEEHLDGQMDLFGIIHTYLDHETGAYKVLGLMITDGTDVPPQLRRMPDFDAFHFNKVADTRNPTIRKFVGSLLAGDGPTAALGVICSREISLQRKH</sequence>
<gene>
    <name evidence="3" type="ORF">CEUR00632_LOCUS9601</name>
</gene>
<feature type="compositionally biased region" description="Acidic residues" evidence="1">
    <location>
        <begin position="201"/>
        <end position="210"/>
    </location>
</feature>
<evidence type="ECO:0000313" key="3">
    <source>
        <dbReference type="EMBL" id="CAD8289562.1"/>
    </source>
</evidence>
<feature type="domain" description="EF-1-gamma C-terminal" evidence="2">
    <location>
        <begin position="366"/>
        <end position="466"/>
    </location>
</feature>
<protein>
    <recommendedName>
        <fullName evidence="2">EF-1-gamma C-terminal domain-containing protein</fullName>
    </recommendedName>
</protein>
<reference evidence="3" key="1">
    <citation type="submission" date="2021-01" db="EMBL/GenBank/DDBJ databases">
        <authorList>
            <person name="Corre E."/>
            <person name="Pelletier E."/>
            <person name="Niang G."/>
            <person name="Scheremetjew M."/>
            <person name="Finn R."/>
            <person name="Kale V."/>
            <person name="Holt S."/>
            <person name="Cochrane G."/>
            <person name="Meng A."/>
            <person name="Brown T."/>
            <person name="Cohen L."/>
        </authorList>
    </citation>
    <scope>NUCLEOTIDE SEQUENCE</scope>
    <source>
        <strain evidence="3">CCMP219</strain>
    </source>
</reference>
<evidence type="ECO:0000256" key="1">
    <source>
        <dbReference type="SAM" id="MobiDB-lite"/>
    </source>
</evidence>
<accession>A0A7R9VCB1</accession>
<dbReference type="InterPro" id="IPR036433">
    <property type="entry name" value="EF1B_G_C_sf"/>
</dbReference>
<dbReference type="InterPro" id="IPR001662">
    <property type="entry name" value="EF1B_G_C"/>
</dbReference>
<organism evidence="3">
    <name type="scientific">Chlamydomonas euryale</name>
    <dbReference type="NCBI Taxonomy" id="1486919"/>
    <lineage>
        <taxon>Eukaryota</taxon>
        <taxon>Viridiplantae</taxon>
        <taxon>Chlorophyta</taxon>
        <taxon>core chlorophytes</taxon>
        <taxon>Chlorophyceae</taxon>
        <taxon>CS clade</taxon>
        <taxon>Chlamydomonadales</taxon>
        <taxon>Chlamydomonadaceae</taxon>
        <taxon>Chlamydomonas</taxon>
    </lineage>
</organism>
<name>A0A7R9VCB1_9CHLO</name>
<evidence type="ECO:0000259" key="2">
    <source>
        <dbReference type="Pfam" id="PF00647"/>
    </source>
</evidence>